<dbReference type="InterPro" id="IPR055507">
    <property type="entry name" value="DUF7079"/>
</dbReference>
<sequence>MASVEPRRLALWRAFSSLFLDTDIDDQTFTYIARVVLETGYSPEQVQHILWAEVFPVLAANLRSVAGEWAGWSDAWLLENLQVMPGPARKGWGGSVRKEIARCWAEVAARLPPEFA</sequence>
<reference evidence="2" key="2">
    <citation type="submission" date="2023-01" db="EMBL/GenBank/DDBJ databases">
        <authorList>
            <person name="Sun Q."/>
            <person name="Evtushenko L."/>
        </authorList>
    </citation>
    <scope>NUCLEOTIDE SEQUENCE</scope>
    <source>
        <strain evidence="2">VKM B-2935</strain>
    </source>
</reference>
<dbReference type="EMBL" id="BSFN01000003">
    <property type="protein sequence ID" value="GLK88540.1"/>
    <property type="molecule type" value="Genomic_DNA"/>
</dbReference>
<proteinExistence type="predicted"/>
<feature type="domain" description="DUF7079" evidence="1">
    <location>
        <begin position="7"/>
        <end position="105"/>
    </location>
</feature>
<reference evidence="2" key="1">
    <citation type="journal article" date="2014" name="Int. J. Syst. Evol. Microbiol.">
        <title>Complete genome sequence of Corynebacterium casei LMG S-19264T (=DSM 44701T), isolated from a smear-ripened cheese.</title>
        <authorList>
            <consortium name="US DOE Joint Genome Institute (JGI-PGF)"/>
            <person name="Walter F."/>
            <person name="Albersmeier A."/>
            <person name="Kalinowski J."/>
            <person name="Ruckert C."/>
        </authorList>
    </citation>
    <scope>NUCLEOTIDE SEQUENCE</scope>
    <source>
        <strain evidence="2">VKM B-2935</strain>
    </source>
</reference>
<dbReference type="AlphaFoldDB" id="A0A9W6NF79"/>
<evidence type="ECO:0000313" key="3">
    <source>
        <dbReference type="Proteomes" id="UP001143328"/>
    </source>
</evidence>
<name>A0A9W6NF79_9PSED</name>
<keyword evidence="3" id="KW-1185">Reference proteome</keyword>
<protein>
    <recommendedName>
        <fullName evidence="1">DUF7079 domain-containing protein</fullName>
    </recommendedName>
</protein>
<accession>A0A9W6NF79</accession>
<organism evidence="2 3">
    <name type="scientific">Pseudomonas turukhanskensis</name>
    <dbReference type="NCBI Taxonomy" id="1806536"/>
    <lineage>
        <taxon>Bacteria</taxon>
        <taxon>Pseudomonadati</taxon>
        <taxon>Pseudomonadota</taxon>
        <taxon>Gammaproteobacteria</taxon>
        <taxon>Pseudomonadales</taxon>
        <taxon>Pseudomonadaceae</taxon>
        <taxon>Pseudomonas</taxon>
    </lineage>
</organism>
<dbReference type="Proteomes" id="UP001143328">
    <property type="component" value="Unassembled WGS sequence"/>
</dbReference>
<dbReference type="RefSeq" id="WP_271194747.1">
    <property type="nucleotide sequence ID" value="NZ_BSFN01000003.1"/>
</dbReference>
<comment type="caution">
    <text evidence="2">The sequence shown here is derived from an EMBL/GenBank/DDBJ whole genome shotgun (WGS) entry which is preliminary data.</text>
</comment>
<evidence type="ECO:0000259" key="1">
    <source>
        <dbReference type="Pfam" id="PF23296"/>
    </source>
</evidence>
<evidence type="ECO:0000313" key="2">
    <source>
        <dbReference type="EMBL" id="GLK88540.1"/>
    </source>
</evidence>
<gene>
    <name evidence="2" type="ORF">GCM10017655_16020</name>
</gene>
<dbReference type="Pfam" id="PF23296">
    <property type="entry name" value="DUF7079"/>
    <property type="match status" value="1"/>
</dbReference>